<dbReference type="RefSeq" id="WP_195171964.1">
    <property type="nucleotide sequence ID" value="NZ_CP062983.1"/>
</dbReference>
<evidence type="ECO:0000313" key="2">
    <source>
        <dbReference type="Proteomes" id="UP000594468"/>
    </source>
</evidence>
<dbReference type="InterPro" id="IPR016024">
    <property type="entry name" value="ARM-type_fold"/>
</dbReference>
<sequence>MSQLSEPGQAIEELVALLDSPDRMVQHQAKEDLIEIGIEAQGALLKELSCVTEANTEQTISDRKVWSILCILAMVADTRAVPQLKYFVNHGNHLQRVAAIECLGHVGGQEAICILANALAEADDESVIIWVAKALGMIASEEALMPLSRLLETTESHVVRYTAIDALGAIGSTGSIKLIQRFVQDPNHHVREHAEAALEQLAS</sequence>
<protein>
    <submittedName>
        <fullName evidence="1">HEAT repeat domain-containing protein</fullName>
    </submittedName>
</protein>
<dbReference type="GO" id="GO:0016491">
    <property type="term" value="F:oxidoreductase activity"/>
    <property type="evidence" value="ECO:0007669"/>
    <property type="project" value="TreeGrafter"/>
</dbReference>
<dbReference type="PANTHER" id="PTHR12697:SF5">
    <property type="entry name" value="DEOXYHYPUSINE HYDROXYLASE"/>
    <property type="match status" value="1"/>
</dbReference>
<dbReference type="KEGG" id="pmet:G4Y79_05845"/>
<dbReference type="SMART" id="SM00567">
    <property type="entry name" value="EZ_HEAT"/>
    <property type="match status" value="3"/>
</dbReference>
<reference evidence="1 2" key="1">
    <citation type="submission" date="2020-02" db="EMBL/GenBank/DDBJ databases">
        <authorList>
            <person name="Zheng R.K."/>
            <person name="Sun C.M."/>
        </authorList>
    </citation>
    <scope>NUCLEOTIDE SEQUENCE [LARGE SCALE GENOMIC DNA]</scope>
    <source>
        <strain evidence="2">rifampicinis</strain>
    </source>
</reference>
<dbReference type="InterPro" id="IPR004155">
    <property type="entry name" value="PBS_lyase_HEAT"/>
</dbReference>
<evidence type="ECO:0000313" key="1">
    <source>
        <dbReference type="EMBL" id="QPC83900.1"/>
    </source>
</evidence>
<name>A0A7S8EBG7_9CHLR</name>
<organism evidence="1 2">
    <name type="scientific">Phototrophicus methaneseepsis</name>
    <dbReference type="NCBI Taxonomy" id="2710758"/>
    <lineage>
        <taxon>Bacteria</taxon>
        <taxon>Bacillati</taxon>
        <taxon>Chloroflexota</taxon>
        <taxon>Candidatus Thermofontia</taxon>
        <taxon>Phototrophicales</taxon>
        <taxon>Phototrophicaceae</taxon>
        <taxon>Phototrophicus</taxon>
    </lineage>
</organism>
<gene>
    <name evidence="1" type="ORF">G4Y79_05845</name>
</gene>
<dbReference type="Gene3D" id="1.25.10.10">
    <property type="entry name" value="Leucine-rich Repeat Variant"/>
    <property type="match status" value="1"/>
</dbReference>
<dbReference type="SUPFAM" id="SSF48371">
    <property type="entry name" value="ARM repeat"/>
    <property type="match status" value="1"/>
</dbReference>
<dbReference type="Pfam" id="PF13646">
    <property type="entry name" value="HEAT_2"/>
    <property type="match status" value="1"/>
</dbReference>
<dbReference type="PANTHER" id="PTHR12697">
    <property type="entry name" value="PBS LYASE HEAT-LIKE PROTEIN"/>
    <property type="match status" value="1"/>
</dbReference>
<dbReference type="AlphaFoldDB" id="A0A7S8EBG7"/>
<accession>A0A7S8EBG7</accession>
<dbReference type="EMBL" id="CP062983">
    <property type="protein sequence ID" value="QPC83900.1"/>
    <property type="molecule type" value="Genomic_DNA"/>
</dbReference>
<dbReference type="Proteomes" id="UP000594468">
    <property type="component" value="Chromosome"/>
</dbReference>
<dbReference type="InterPro" id="IPR011989">
    <property type="entry name" value="ARM-like"/>
</dbReference>
<keyword evidence="2" id="KW-1185">Reference proteome</keyword>
<proteinExistence type="predicted"/>